<comment type="similarity">
    <text evidence="9">Belongs to the Tom70 family.</text>
</comment>
<evidence type="ECO:0000256" key="4">
    <source>
        <dbReference type="ARBA" id="ARBA00022787"/>
    </source>
</evidence>
<evidence type="ECO:0000256" key="8">
    <source>
        <dbReference type="ARBA" id="ARBA00023136"/>
    </source>
</evidence>
<keyword evidence="3" id="KW-0677">Repeat</keyword>
<evidence type="ECO:0000256" key="5">
    <source>
        <dbReference type="ARBA" id="ARBA00022803"/>
    </source>
</evidence>
<dbReference type="PANTHER" id="PTHR46208">
    <property type="entry name" value="MITOCHONDRIAL IMPORT RECEPTOR SUBUNIT TOM70"/>
    <property type="match status" value="1"/>
</dbReference>
<protein>
    <submittedName>
        <fullName evidence="14">Mitochondrial import receptor subunit TOM70-like</fullName>
    </submittedName>
</protein>
<keyword evidence="4" id="KW-1000">Mitochondrion outer membrane</keyword>
<name>A0A6P8HRE5_ACTTE</name>
<feature type="compositionally biased region" description="Basic and acidic residues" evidence="11">
    <location>
        <begin position="56"/>
        <end position="71"/>
    </location>
</feature>
<evidence type="ECO:0000256" key="2">
    <source>
        <dbReference type="ARBA" id="ARBA00022692"/>
    </source>
</evidence>
<dbReference type="RefSeq" id="XP_031555205.1">
    <property type="nucleotide sequence ID" value="XM_031699345.1"/>
</dbReference>
<evidence type="ECO:0000313" key="14">
    <source>
        <dbReference type="RefSeq" id="XP_031555205.1"/>
    </source>
</evidence>
<dbReference type="GO" id="GO:0030943">
    <property type="term" value="F:mitochondrion targeting sequence binding"/>
    <property type="evidence" value="ECO:0007669"/>
    <property type="project" value="TreeGrafter"/>
</dbReference>
<evidence type="ECO:0000256" key="10">
    <source>
        <dbReference type="PROSITE-ProRule" id="PRU00339"/>
    </source>
</evidence>
<feature type="repeat" description="TPR" evidence="10">
    <location>
        <begin position="75"/>
        <end position="108"/>
    </location>
</feature>
<evidence type="ECO:0000256" key="1">
    <source>
        <dbReference type="ARBA" id="ARBA00004572"/>
    </source>
</evidence>
<evidence type="ECO:0000256" key="12">
    <source>
        <dbReference type="SAM" id="Phobius"/>
    </source>
</evidence>
<keyword evidence="8 12" id="KW-0472">Membrane</keyword>
<dbReference type="AlphaFoldDB" id="A0A6P8HRE5"/>
<keyword evidence="7" id="KW-0496">Mitochondrion</keyword>
<dbReference type="FunCoup" id="A0A6P8HRE5">
    <property type="interactions" value="1669"/>
</dbReference>
<feature type="transmembrane region" description="Helical" evidence="12">
    <location>
        <begin position="15"/>
        <end position="35"/>
    </location>
</feature>
<dbReference type="SMART" id="SM00028">
    <property type="entry name" value="TPR"/>
    <property type="match status" value="8"/>
</dbReference>
<keyword evidence="6 12" id="KW-1133">Transmembrane helix</keyword>
<dbReference type="GO" id="GO:0008320">
    <property type="term" value="F:protein transmembrane transporter activity"/>
    <property type="evidence" value="ECO:0007669"/>
    <property type="project" value="TreeGrafter"/>
</dbReference>
<dbReference type="PANTHER" id="PTHR46208:SF1">
    <property type="entry name" value="MITOCHONDRIAL IMPORT RECEPTOR SUBUNIT TOM70"/>
    <property type="match status" value="1"/>
</dbReference>
<evidence type="ECO:0000256" key="6">
    <source>
        <dbReference type="ARBA" id="ARBA00022989"/>
    </source>
</evidence>
<dbReference type="InterPro" id="IPR019734">
    <property type="entry name" value="TPR_rpt"/>
</dbReference>
<comment type="subcellular location">
    <subcellularLocation>
        <location evidence="1">Mitochondrion outer membrane</location>
        <topology evidence="1">Single-pass membrane protein</topology>
    </subcellularLocation>
</comment>
<dbReference type="GeneID" id="116292097"/>
<dbReference type="GO" id="GO:0030150">
    <property type="term" value="P:protein import into mitochondrial matrix"/>
    <property type="evidence" value="ECO:0007669"/>
    <property type="project" value="TreeGrafter"/>
</dbReference>
<dbReference type="OrthoDB" id="66418at2759"/>
<feature type="region of interest" description="Disordered" evidence="11">
    <location>
        <begin position="39"/>
        <end position="74"/>
    </location>
</feature>
<dbReference type="InterPro" id="IPR011990">
    <property type="entry name" value="TPR-like_helical_dom_sf"/>
</dbReference>
<dbReference type="SUPFAM" id="SSF48452">
    <property type="entry name" value="TPR-like"/>
    <property type="match status" value="2"/>
</dbReference>
<dbReference type="KEGG" id="aten:116292097"/>
<keyword evidence="5 10" id="KW-0802">TPR repeat</keyword>
<feature type="repeat" description="TPR" evidence="10">
    <location>
        <begin position="428"/>
        <end position="461"/>
    </location>
</feature>
<accession>A0A6P8HRE5</accession>
<feature type="repeat" description="TPR" evidence="10">
    <location>
        <begin position="114"/>
        <end position="147"/>
    </location>
</feature>
<feature type="repeat" description="TPR" evidence="10">
    <location>
        <begin position="279"/>
        <end position="312"/>
    </location>
</feature>
<dbReference type="Pfam" id="PF13181">
    <property type="entry name" value="TPR_8"/>
    <property type="match status" value="1"/>
</dbReference>
<evidence type="ECO:0000256" key="3">
    <source>
        <dbReference type="ARBA" id="ARBA00022737"/>
    </source>
</evidence>
<evidence type="ECO:0000313" key="13">
    <source>
        <dbReference type="Proteomes" id="UP000515163"/>
    </source>
</evidence>
<keyword evidence="2 12" id="KW-0812">Transmembrane</keyword>
<sequence length="562" mass="63324">MSEQQTPLGLAKWQLALLVGVPVAVVVAAGAIWYLKSQGETEEEEDVSSSPSKGVESPKAEPEDTTDHMTPAEKAQAAKLKGNKFFKGRKYEQALKCYSEAIELCPEENKTDLATFYQNRAAAYEQLGQFEEVIEEASKALELNNKYTKALMRRARAYEQLDKKEQCLQDLTAVCLLEGFNNPDWMVHADRILKSIGKEKANEHFKNRKPIIPSPTYIKAYLDSFSQDEILSESIREDESIAADSPFLLALDDIKNKKFENIIVYCTQEIGRGEGPCYAKAVALRGTMYTLTSQVEDAVKDLTEVIDMDDDKADIKLKINCLLKRASLKVQDGKESEANEDFQKAITLDSTNSDIYHHRAQINFLSERLNEAKADFETCIELNPSFIQAKVQLAYCKYKTAQISQSPMMAKSAMEEFEKISSENPDCPDALSLHAQALQEQGEFEEALEKFNAAHKIQPDNPIHLVYEGLLMVQWKQDFKKAIDLVESAIELDKKCDFAYETLATLEVQRGNLDKAIELFDEALLLVRTEGEMAQTYSLKEAAKAQKYVTEKMGIKPNIFMG</sequence>
<dbReference type="Gene3D" id="1.25.40.10">
    <property type="entry name" value="Tetratricopeptide repeat domain"/>
    <property type="match status" value="2"/>
</dbReference>
<evidence type="ECO:0000256" key="11">
    <source>
        <dbReference type="SAM" id="MobiDB-lite"/>
    </source>
</evidence>
<dbReference type="GO" id="GO:0045039">
    <property type="term" value="P:protein insertion into mitochondrial inner membrane"/>
    <property type="evidence" value="ECO:0007669"/>
    <property type="project" value="TreeGrafter"/>
</dbReference>
<keyword evidence="13" id="KW-1185">Reference proteome</keyword>
<dbReference type="Pfam" id="PF13414">
    <property type="entry name" value="TPR_11"/>
    <property type="match status" value="1"/>
</dbReference>
<dbReference type="InParanoid" id="A0A6P8HRE5"/>
<reference evidence="14" key="1">
    <citation type="submission" date="2025-08" db="UniProtKB">
        <authorList>
            <consortium name="RefSeq"/>
        </authorList>
    </citation>
    <scope>IDENTIFICATION</scope>
    <source>
        <tissue evidence="14">Tentacle</tissue>
    </source>
</reference>
<dbReference type="Proteomes" id="UP000515163">
    <property type="component" value="Unplaced"/>
</dbReference>
<dbReference type="Pfam" id="PF13432">
    <property type="entry name" value="TPR_16"/>
    <property type="match status" value="1"/>
</dbReference>
<evidence type="ECO:0000256" key="9">
    <source>
        <dbReference type="ARBA" id="ARBA00038030"/>
    </source>
</evidence>
<organism evidence="13 14">
    <name type="scientific">Actinia tenebrosa</name>
    <name type="common">Australian red waratah sea anemone</name>
    <dbReference type="NCBI Taxonomy" id="6105"/>
    <lineage>
        <taxon>Eukaryota</taxon>
        <taxon>Metazoa</taxon>
        <taxon>Cnidaria</taxon>
        <taxon>Anthozoa</taxon>
        <taxon>Hexacorallia</taxon>
        <taxon>Actiniaria</taxon>
        <taxon>Actiniidae</taxon>
        <taxon>Actinia</taxon>
    </lineage>
</organism>
<dbReference type="GO" id="GO:0005741">
    <property type="term" value="C:mitochondrial outer membrane"/>
    <property type="evidence" value="ECO:0007669"/>
    <property type="project" value="UniProtKB-SubCell"/>
</dbReference>
<gene>
    <name evidence="14" type="primary">LOC116292097</name>
</gene>
<dbReference type="PROSITE" id="PS50005">
    <property type="entry name" value="TPR"/>
    <property type="match status" value="5"/>
</dbReference>
<evidence type="ECO:0000256" key="7">
    <source>
        <dbReference type="ARBA" id="ARBA00023128"/>
    </source>
</evidence>
<feature type="repeat" description="TPR" evidence="10">
    <location>
        <begin position="497"/>
        <end position="530"/>
    </location>
</feature>
<proteinExistence type="inferred from homology"/>